<evidence type="ECO:0000313" key="4">
    <source>
        <dbReference type="Proteomes" id="UP000254869"/>
    </source>
</evidence>
<name>A0A370IES0_9NOCA</name>
<proteinExistence type="predicted"/>
<dbReference type="AlphaFoldDB" id="A0A370IES0"/>
<dbReference type="RefSeq" id="WP_067992288.1">
    <property type="nucleotide sequence ID" value="NZ_QQBC01000002.1"/>
</dbReference>
<dbReference type="GO" id="GO:0051701">
    <property type="term" value="P:biological process involved in interaction with host"/>
    <property type="evidence" value="ECO:0007669"/>
    <property type="project" value="TreeGrafter"/>
</dbReference>
<dbReference type="STRING" id="1210086.GCA_001613105_00921"/>
<organism evidence="3 4">
    <name type="scientific">Nocardia pseudobrasiliensis</name>
    <dbReference type="NCBI Taxonomy" id="45979"/>
    <lineage>
        <taxon>Bacteria</taxon>
        <taxon>Bacillati</taxon>
        <taxon>Actinomycetota</taxon>
        <taxon>Actinomycetes</taxon>
        <taxon>Mycobacteriales</taxon>
        <taxon>Nocardiaceae</taxon>
        <taxon>Nocardia</taxon>
    </lineage>
</organism>
<dbReference type="InterPro" id="IPR024516">
    <property type="entry name" value="Mce_C"/>
</dbReference>
<evidence type="ECO:0000259" key="1">
    <source>
        <dbReference type="Pfam" id="PF02470"/>
    </source>
</evidence>
<dbReference type="NCBIfam" id="TIGR00996">
    <property type="entry name" value="Mtu_fam_mce"/>
    <property type="match status" value="1"/>
</dbReference>
<dbReference type="Pfam" id="PF02470">
    <property type="entry name" value="MlaD"/>
    <property type="match status" value="1"/>
</dbReference>
<evidence type="ECO:0000313" key="3">
    <source>
        <dbReference type="EMBL" id="RDI67944.1"/>
    </source>
</evidence>
<protein>
    <submittedName>
        <fullName evidence="3">Phospholipid/cholesterol/gamma-HCH transport system substrate-binding protein</fullName>
    </submittedName>
</protein>
<dbReference type="InterPro" id="IPR003399">
    <property type="entry name" value="Mce/MlaD"/>
</dbReference>
<keyword evidence="4" id="KW-1185">Reference proteome</keyword>
<feature type="domain" description="Mammalian cell entry C-terminal" evidence="2">
    <location>
        <begin position="117"/>
        <end position="281"/>
    </location>
</feature>
<dbReference type="Proteomes" id="UP000254869">
    <property type="component" value="Unassembled WGS sequence"/>
</dbReference>
<dbReference type="GO" id="GO:0005576">
    <property type="term" value="C:extracellular region"/>
    <property type="evidence" value="ECO:0007669"/>
    <property type="project" value="TreeGrafter"/>
</dbReference>
<gene>
    <name evidence="3" type="ORF">DFR76_102345</name>
</gene>
<dbReference type="Pfam" id="PF11887">
    <property type="entry name" value="Mce4_CUP1"/>
    <property type="match status" value="1"/>
</dbReference>
<dbReference type="InterPro" id="IPR052336">
    <property type="entry name" value="MlaD_Phospholipid_Transporter"/>
</dbReference>
<reference evidence="3 4" key="1">
    <citation type="submission" date="2018-07" db="EMBL/GenBank/DDBJ databases">
        <title>Genomic Encyclopedia of Type Strains, Phase IV (KMG-IV): sequencing the most valuable type-strain genomes for metagenomic binning, comparative biology and taxonomic classification.</title>
        <authorList>
            <person name="Goeker M."/>
        </authorList>
    </citation>
    <scope>NUCLEOTIDE SEQUENCE [LARGE SCALE GENOMIC DNA]</scope>
    <source>
        <strain evidence="3 4">DSM 44290</strain>
    </source>
</reference>
<comment type="caution">
    <text evidence="3">The sequence shown here is derived from an EMBL/GenBank/DDBJ whole genome shotgun (WGS) entry which is preliminary data.</text>
</comment>
<dbReference type="InterPro" id="IPR005693">
    <property type="entry name" value="Mce"/>
</dbReference>
<sequence>MNAVAAPAAKLVVFVAVVAACAAFVVSALHTPVPPHRVGYQALFTDVSGLSTGDTVRMSGVAVGTVDSVRLDGTLARVGFTVDRTRPLYDNTRAAVRYQDLVGQRYIELVPAPTPGRPLASDATIPVERTIASFDVSRLFNGFKPLFDTLDTAQLNRLGQNLLRVLRGDGSGIGPVLADVDRLTRHARDSEAVIVVLISNLGEVAQSIGGKSAAVGDLVNQLGAILRQFSTRTTEILTSVEKANRTMGPLIPLLEQLRSTYDDSYAPLDALLRRMLPQTDQIVEILSLMPSLLTGLDRAIPDVGQAPALTCTAGPVAIPDIGQAVLANQHLVVCR</sequence>
<accession>A0A370IES0</accession>
<dbReference type="PANTHER" id="PTHR33371">
    <property type="entry name" value="INTERMEMBRANE PHOSPHOLIPID TRANSPORT SYSTEM BINDING PROTEIN MLAD-RELATED"/>
    <property type="match status" value="1"/>
</dbReference>
<dbReference type="PANTHER" id="PTHR33371:SF17">
    <property type="entry name" value="MCE-FAMILY PROTEIN MCE1B"/>
    <property type="match status" value="1"/>
</dbReference>
<evidence type="ECO:0000259" key="2">
    <source>
        <dbReference type="Pfam" id="PF11887"/>
    </source>
</evidence>
<feature type="domain" description="Mce/MlaD" evidence="1">
    <location>
        <begin position="40"/>
        <end position="111"/>
    </location>
</feature>
<dbReference type="EMBL" id="QQBC01000002">
    <property type="protein sequence ID" value="RDI67944.1"/>
    <property type="molecule type" value="Genomic_DNA"/>
</dbReference>